<sequence length="333" mass="37534">MNISKLSFSLFLTGLTYCTLTPNSASSQQSNKESYTQEIAGTQLKFDMVAIPGGEFIMGSPASEQERDEDEGPQHPVRVDPFWMGKYEVTWDIFEPFVYKDYEITQSNGTVSAEVDAVARPTKPYLDMTFGMGKENHPAVGMTQYAAIQFCKWLYARTGVFYRLPTEAEWEYASRAGATTAYAFGDDASGLDAYAWHRANSKEETHPVGSKKPNAWGLYDMHGNVAEWTADQYIPDYYKKFQSKATSNPVATPTELYPHVIRGGSFEDEAPALRSANREGSDPNWKRIDPQIPKSNWWFPEAPFVGLRLVRPVNPPSEAEINAYYNQEPTPDY</sequence>
<gene>
    <name evidence="2" type="ORF">DXT99_10085</name>
</gene>
<organism evidence="2 3">
    <name type="scientific">Pontibacter diazotrophicus</name>
    <dbReference type="NCBI Taxonomy" id="1400979"/>
    <lineage>
        <taxon>Bacteria</taxon>
        <taxon>Pseudomonadati</taxon>
        <taxon>Bacteroidota</taxon>
        <taxon>Cytophagia</taxon>
        <taxon>Cytophagales</taxon>
        <taxon>Hymenobacteraceae</taxon>
        <taxon>Pontibacter</taxon>
    </lineage>
</organism>
<dbReference type="GO" id="GO:0120147">
    <property type="term" value="F:formylglycine-generating oxidase activity"/>
    <property type="evidence" value="ECO:0007669"/>
    <property type="project" value="TreeGrafter"/>
</dbReference>
<proteinExistence type="predicted"/>
<dbReference type="InterPro" id="IPR016187">
    <property type="entry name" value="CTDL_fold"/>
</dbReference>
<dbReference type="EMBL" id="QRGR01000009">
    <property type="protein sequence ID" value="RDV15396.1"/>
    <property type="molecule type" value="Genomic_DNA"/>
</dbReference>
<accession>A0A3D8LDL8</accession>
<dbReference type="Pfam" id="PF03781">
    <property type="entry name" value="FGE-sulfatase"/>
    <property type="match status" value="1"/>
</dbReference>
<keyword evidence="3" id="KW-1185">Reference proteome</keyword>
<evidence type="ECO:0000313" key="3">
    <source>
        <dbReference type="Proteomes" id="UP000256708"/>
    </source>
</evidence>
<name>A0A3D8LDL8_9BACT</name>
<dbReference type="InterPro" id="IPR005532">
    <property type="entry name" value="SUMF_dom"/>
</dbReference>
<feature type="domain" description="Sulfatase-modifying factor enzyme-like" evidence="1">
    <location>
        <begin position="47"/>
        <end position="284"/>
    </location>
</feature>
<comment type="caution">
    <text evidence="2">The sequence shown here is derived from an EMBL/GenBank/DDBJ whole genome shotgun (WGS) entry which is preliminary data.</text>
</comment>
<reference evidence="3" key="1">
    <citation type="submission" date="2018-08" db="EMBL/GenBank/DDBJ databases">
        <authorList>
            <person name="Liu Z.-W."/>
            <person name="Du Z.-J."/>
        </authorList>
    </citation>
    <scope>NUCLEOTIDE SEQUENCE [LARGE SCALE GENOMIC DNA]</scope>
    <source>
        <strain evidence="3">H4X</strain>
    </source>
</reference>
<dbReference type="PANTHER" id="PTHR23150:SF19">
    <property type="entry name" value="FORMYLGLYCINE-GENERATING ENZYME"/>
    <property type="match status" value="1"/>
</dbReference>
<evidence type="ECO:0000313" key="2">
    <source>
        <dbReference type="EMBL" id="RDV15396.1"/>
    </source>
</evidence>
<dbReference type="Proteomes" id="UP000256708">
    <property type="component" value="Unassembled WGS sequence"/>
</dbReference>
<evidence type="ECO:0000259" key="1">
    <source>
        <dbReference type="Pfam" id="PF03781"/>
    </source>
</evidence>
<dbReference type="Gene3D" id="3.90.1580.10">
    <property type="entry name" value="paralog of FGE (formylglycine-generating enzyme)"/>
    <property type="match status" value="1"/>
</dbReference>
<dbReference type="RefSeq" id="WP_115565414.1">
    <property type="nucleotide sequence ID" value="NZ_QRGR01000009.1"/>
</dbReference>
<dbReference type="SUPFAM" id="SSF56436">
    <property type="entry name" value="C-type lectin-like"/>
    <property type="match status" value="1"/>
</dbReference>
<protein>
    <submittedName>
        <fullName evidence="2">Formylglycine-generating enzyme family protein</fullName>
    </submittedName>
</protein>
<dbReference type="InterPro" id="IPR042095">
    <property type="entry name" value="SUMF_sf"/>
</dbReference>
<dbReference type="OrthoDB" id="1491336at2"/>
<dbReference type="AlphaFoldDB" id="A0A3D8LDL8"/>
<dbReference type="PANTHER" id="PTHR23150">
    <property type="entry name" value="SULFATASE MODIFYING FACTOR 1, 2"/>
    <property type="match status" value="1"/>
</dbReference>
<dbReference type="InterPro" id="IPR051043">
    <property type="entry name" value="Sulfatase_Mod_Factor_Kinase"/>
</dbReference>